<proteinExistence type="predicted"/>
<sequence length="239" mass="27501">MKVEIWSDFVCPYCYIGQKAFQRALENFEHREHVTIQYKCFQLDPEAEVHNERTVIELLMDKLQLPKERTLSKMAAIAEMGSKYDVQIHLDKINHTNTFEAHRLVKLAETYGKDSKVVEQLFETYFSQLENIGLEEVLINIAEASAIENEHVVRLLNCRKYTNAVKEDQLVAEEMGVEGVPFFVFNEVHAVAGAQSEEVFLKVLQQIWDEENAEKVKLDKNAPVCATTYCDGDTCYGKE</sequence>
<reference evidence="2" key="2">
    <citation type="submission" date="2021-04" db="EMBL/GenBank/DDBJ databases">
        <authorList>
            <person name="Gilroy R."/>
        </authorList>
    </citation>
    <scope>NUCLEOTIDE SEQUENCE</scope>
    <source>
        <strain evidence="2">CHK169-2315</strain>
    </source>
</reference>
<dbReference type="InterPro" id="IPR036249">
    <property type="entry name" value="Thioredoxin-like_sf"/>
</dbReference>
<dbReference type="Pfam" id="PF01323">
    <property type="entry name" value="DSBA"/>
    <property type="match status" value="1"/>
</dbReference>
<dbReference type="Proteomes" id="UP000823937">
    <property type="component" value="Unassembled WGS sequence"/>
</dbReference>
<organism evidence="2 3">
    <name type="scientific">Candidatus Pseudogracilibacillus intestinigallinarum</name>
    <dbReference type="NCBI Taxonomy" id="2838742"/>
    <lineage>
        <taxon>Bacteria</taxon>
        <taxon>Bacillati</taxon>
        <taxon>Bacillota</taxon>
        <taxon>Bacilli</taxon>
        <taxon>Bacillales</taxon>
        <taxon>Bacillaceae</taxon>
        <taxon>Pseudogracilibacillus</taxon>
    </lineage>
</organism>
<dbReference type="PANTHER" id="PTHR13887:SF41">
    <property type="entry name" value="THIOREDOXIN SUPERFAMILY PROTEIN"/>
    <property type="match status" value="1"/>
</dbReference>
<name>A0A9D1TK92_9BACI</name>
<dbReference type="EMBL" id="DXHX01000131">
    <property type="protein sequence ID" value="HIV75264.1"/>
    <property type="molecule type" value="Genomic_DNA"/>
</dbReference>
<evidence type="ECO:0000313" key="2">
    <source>
        <dbReference type="EMBL" id="HIV75264.1"/>
    </source>
</evidence>
<dbReference type="AlphaFoldDB" id="A0A9D1TK92"/>
<dbReference type="InterPro" id="IPR001853">
    <property type="entry name" value="DSBA-like_thioredoxin_dom"/>
</dbReference>
<dbReference type="GO" id="GO:0016491">
    <property type="term" value="F:oxidoreductase activity"/>
    <property type="evidence" value="ECO:0007669"/>
    <property type="project" value="InterPro"/>
</dbReference>
<reference evidence="2" key="1">
    <citation type="journal article" date="2021" name="PeerJ">
        <title>Extensive microbial diversity within the chicken gut microbiome revealed by metagenomics and culture.</title>
        <authorList>
            <person name="Gilroy R."/>
            <person name="Ravi A."/>
            <person name="Getino M."/>
            <person name="Pursley I."/>
            <person name="Horton D.L."/>
            <person name="Alikhan N.F."/>
            <person name="Baker D."/>
            <person name="Gharbi K."/>
            <person name="Hall N."/>
            <person name="Watson M."/>
            <person name="Adriaenssens E.M."/>
            <person name="Foster-Nyarko E."/>
            <person name="Jarju S."/>
            <person name="Secka A."/>
            <person name="Antonio M."/>
            <person name="Oren A."/>
            <person name="Chaudhuri R.R."/>
            <person name="La Ragione R."/>
            <person name="Hildebrand F."/>
            <person name="Pallen M.J."/>
        </authorList>
    </citation>
    <scope>NUCLEOTIDE SEQUENCE</scope>
    <source>
        <strain evidence="2">CHK169-2315</strain>
    </source>
</reference>
<dbReference type="PANTHER" id="PTHR13887">
    <property type="entry name" value="GLUTATHIONE S-TRANSFERASE KAPPA"/>
    <property type="match status" value="1"/>
</dbReference>
<accession>A0A9D1TK92</accession>
<dbReference type="Gene3D" id="3.40.30.10">
    <property type="entry name" value="Glutaredoxin"/>
    <property type="match status" value="1"/>
</dbReference>
<evidence type="ECO:0000259" key="1">
    <source>
        <dbReference type="Pfam" id="PF01323"/>
    </source>
</evidence>
<feature type="domain" description="DSBA-like thioredoxin" evidence="1">
    <location>
        <begin position="3"/>
        <end position="205"/>
    </location>
</feature>
<dbReference type="CDD" id="cd03024">
    <property type="entry name" value="DsbA_FrnE"/>
    <property type="match status" value="1"/>
</dbReference>
<gene>
    <name evidence="2" type="ORF">H9895_09320</name>
</gene>
<protein>
    <submittedName>
        <fullName evidence="2">DsbA family oxidoreductase</fullName>
    </submittedName>
</protein>
<dbReference type="SUPFAM" id="SSF52833">
    <property type="entry name" value="Thioredoxin-like"/>
    <property type="match status" value="1"/>
</dbReference>
<comment type="caution">
    <text evidence="2">The sequence shown here is derived from an EMBL/GenBank/DDBJ whole genome shotgun (WGS) entry which is preliminary data.</text>
</comment>
<evidence type="ECO:0000313" key="3">
    <source>
        <dbReference type="Proteomes" id="UP000823937"/>
    </source>
</evidence>